<dbReference type="EMBL" id="CP058559">
    <property type="protein sequence ID" value="QNO15647.1"/>
    <property type="molecule type" value="Genomic_DNA"/>
</dbReference>
<evidence type="ECO:0000256" key="1">
    <source>
        <dbReference type="SAM" id="Phobius"/>
    </source>
</evidence>
<name>A0A7G9WAD5_ALKCA</name>
<dbReference type="RefSeq" id="WP_213166055.1">
    <property type="nucleotide sequence ID" value="NZ_CP058559.1"/>
</dbReference>
<sequence length="100" mass="11243">MDRFIAVLLGITLFFAGLTYILGKFAKKIRIIKYIPGIIAILLGVYYIYIARQPHIGFEGLAMAILAIMLFWAALSNLVTGVIIDFVIPMIKNRKKTDSH</sequence>
<keyword evidence="1" id="KW-0812">Transmembrane</keyword>
<evidence type="ECO:0000313" key="3">
    <source>
        <dbReference type="Proteomes" id="UP000516160"/>
    </source>
</evidence>
<protein>
    <recommendedName>
        <fullName evidence="4">YesK-like protein</fullName>
    </recommendedName>
</protein>
<gene>
    <name evidence="2" type="ORF">HYG86_13110</name>
</gene>
<feature type="transmembrane region" description="Helical" evidence="1">
    <location>
        <begin position="6"/>
        <end position="22"/>
    </location>
</feature>
<reference evidence="2 3" key="1">
    <citation type="submission" date="2020-07" db="EMBL/GenBank/DDBJ databases">
        <title>Alkalicella. sp. LB2 genome.</title>
        <authorList>
            <person name="Postec A."/>
            <person name="Quemeneur M."/>
        </authorList>
    </citation>
    <scope>NUCLEOTIDE SEQUENCE [LARGE SCALE GENOMIC DNA]</scope>
    <source>
        <strain evidence="2 3">LB2</strain>
    </source>
</reference>
<keyword evidence="1" id="KW-1133">Transmembrane helix</keyword>
<organism evidence="2 3">
    <name type="scientific">Alkalicella caledoniensis</name>
    <dbReference type="NCBI Taxonomy" id="2731377"/>
    <lineage>
        <taxon>Bacteria</taxon>
        <taxon>Bacillati</taxon>
        <taxon>Bacillota</taxon>
        <taxon>Clostridia</taxon>
        <taxon>Eubacteriales</taxon>
        <taxon>Proteinivoracaceae</taxon>
        <taxon>Alkalicella</taxon>
    </lineage>
</organism>
<keyword evidence="3" id="KW-1185">Reference proteome</keyword>
<dbReference type="KEGG" id="acae:HYG86_13110"/>
<proteinExistence type="predicted"/>
<dbReference type="AlphaFoldDB" id="A0A7G9WAD5"/>
<feature type="transmembrane region" description="Helical" evidence="1">
    <location>
        <begin position="61"/>
        <end position="88"/>
    </location>
</feature>
<keyword evidence="1" id="KW-0472">Membrane</keyword>
<accession>A0A7G9WAD5</accession>
<feature type="transmembrane region" description="Helical" evidence="1">
    <location>
        <begin position="31"/>
        <end position="49"/>
    </location>
</feature>
<evidence type="ECO:0008006" key="4">
    <source>
        <dbReference type="Google" id="ProtNLM"/>
    </source>
</evidence>
<dbReference type="Proteomes" id="UP000516160">
    <property type="component" value="Chromosome"/>
</dbReference>
<evidence type="ECO:0000313" key="2">
    <source>
        <dbReference type="EMBL" id="QNO15647.1"/>
    </source>
</evidence>